<dbReference type="Proteomes" id="UP000460718">
    <property type="component" value="Unassembled WGS sequence"/>
</dbReference>
<dbReference type="EMBL" id="QXGB01000606">
    <property type="protein sequence ID" value="KAE9209302.1"/>
    <property type="molecule type" value="Genomic_DNA"/>
</dbReference>
<feature type="region of interest" description="Disordered" evidence="1">
    <location>
        <begin position="183"/>
        <end position="281"/>
    </location>
</feature>
<evidence type="ECO:0000313" key="21">
    <source>
        <dbReference type="Proteomes" id="UP000486351"/>
    </source>
</evidence>
<dbReference type="EMBL" id="QXGE01000380">
    <property type="protein sequence ID" value="KAE9314169.1"/>
    <property type="molecule type" value="Genomic_DNA"/>
</dbReference>
<dbReference type="EMBL" id="QXFY01000583">
    <property type="protein sequence ID" value="KAE9340409.1"/>
    <property type="molecule type" value="Genomic_DNA"/>
</dbReference>
<evidence type="ECO:0000313" key="12">
    <source>
        <dbReference type="EMBL" id="KAE9340409.1"/>
    </source>
</evidence>
<evidence type="ECO:0000313" key="3">
    <source>
        <dbReference type="EMBL" id="KAE8949156.1"/>
    </source>
</evidence>
<evidence type="ECO:0000259" key="2">
    <source>
        <dbReference type="Pfam" id="PF00787"/>
    </source>
</evidence>
<reference evidence="13 14" key="1">
    <citation type="submission" date="2018-08" db="EMBL/GenBank/DDBJ databases">
        <title>Genomic investigation of the strawberry pathogen Phytophthora fragariae indicates pathogenicity is determined by transcriptional variation in three key races.</title>
        <authorList>
            <person name="Adams T.M."/>
            <person name="Armitage A.D."/>
            <person name="Sobczyk M.K."/>
            <person name="Bates H.J."/>
            <person name="Dunwell J.M."/>
            <person name="Nellist C.F."/>
            <person name="Harrison R.J."/>
        </authorList>
    </citation>
    <scope>NUCLEOTIDE SEQUENCE [LARGE SCALE GENOMIC DNA]</scope>
    <source>
        <strain evidence="11 15">A4</strain>
        <strain evidence="10 16">BC-1</strain>
        <strain evidence="9 20">BC-23</strain>
        <strain evidence="8 14">NOV-27</strain>
        <strain evidence="7 17">NOV-5</strain>
        <strain evidence="6 18">NOV-71</strain>
        <strain evidence="12 21">NOV-77</strain>
        <strain evidence="3 13">NOV-9</strain>
        <strain evidence="5 22">ONT-3</strain>
        <strain evidence="4 19">SCRP245</strain>
    </source>
</reference>
<dbReference type="EMBL" id="QXFZ01000144">
    <property type="protein sequence ID" value="KAE9130454.1"/>
    <property type="molecule type" value="Genomic_DNA"/>
</dbReference>
<evidence type="ECO:0000313" key="5">
    <source>
        <dbReference type="EMBL" id="KAE9109888.1"/>
    </source>
</evidence>
<dbReference type="Proteomes" id="UP000429523">
    <property type="component" value="Unassembled WGS sequence"/>
</dbReference>
<dbReference type="EMBL" id="QXFW01000373">
    <property type="protein sequence ID" value="KAE9014363.1"/>
    <property type="molecule type" value="Genomic_DNA"/>
</dbReference>
<evidence type="ECO:0000256" key="1">
    <source>
        <dbReference type="SAM" id="MobiDB-lite"/>
    </source>
</evidence>
<keyword evidence="14" id="KW-1185">Reference proteome</keyword>
<feature type="domain" description="PX" evidence="2">
    <location>
        <begin position="43"/>
        <end position="115"/>
    </location>
</feature>
<accession>A0A6A3FXH4</accession>
<proteinExistence type="predicted"/>
<dbReference type="CDD" id="cd06093">
    <property type="entry name" value="PX_domain"/>
    <property type="match status" value="1"/>
</dbReference>
<evidence type="ECO:0000313" key="4">
    <source>
        <dbReference type="EMBL" id="KAE9014363.1"/>
    </source>
</evidence>
<evidence type="ECO:0000313" key="20">
    <source>
        <dbReference type="Proteomes" id="UP000476176"/>
    </source>
</evidence>
<sequence>MVAGQLRVAVIGSQTCHAGTPLAYTVYRTSANYRGLCYHRLIRFSRFLSFAKRLKLANGAEPITVKLPPKIWWSRKASLKAETVEARQVILNEFMQQVASRPLTPRTEERLMKLLQVGDYAPQEEEDRVINSRLSSKQHSATPTEPSSEIMGNPSIQTAAEDEDEEQSGTVANVQVQHDSLTDGNQQVEDDGEELQLQPQQQNGAKVSFQRADSEASTNPASDDVEPRDERSLSAPLTPPMQVATRPMSMSLRPQNVKRENADSELASPLKEGGGRDSIGSYASTPERHFFSQIKNCNASIVDIVDSSRKLEVRIREKQAQQVA</sequence>
<dbReference type="Proteomes" id="UP000488956">
    <property type="component" value="Unassembled WGS sequence"/>
</dbReference>
<dbReference type="Proteomes" id="UP000486351">
    <property type="component" value="Unassembled WGS sequence"/>
</dbReference>
<evidence type="ECO:0000313" key="11">
    <source>
        <dbReference type="EMBL" id="KAE9314169.1"/>
    </source>
</evidence>
<gene>
    <name evidence="11" type="ORF">PF001_g8398</name>
    <name evidence="10" type="ORF">PF002_g1472</name>
    <name evidence="9" type="ORF">PF004_g7301</name>
    <name evidence="8" type="ORF">PF005_g11878</name>
    <name evidence="7" type="ORF">PF006_g938</name>
    <name evidence="6" type="ORF">PF007_g4505</name>
    <name evidence="12" type="ORF">PF008_g11126</name>
    <name evidence="3" type="ORF">PF009_g1272</name>
    <name evidence="5" type="ORF">PF010_g11371</name>
    <name evidence="4" type="ORF">PF011_g8087</name>
</gene>
<evidence type="ECO:0000313" key="7">
    <source>
        <dbReference type="EMBL" id="KAE9155077.1"/>
    </source>
</evidence>
<evidence type="ECO:0000313" key="22">
    <source>
        <dbReference type="Proteomes" id="UP000488956"/>
    </source>
</evidence>
<dbReference type="Proteomes" id="UP000441208">
    <property type="component" value="Unassembled WGS sequence"/>
</dbReference>
<dbReference type="OrthoDB" id="167675at2759"/>
<evidence type="ECO:0000313" key="13">
    <source>
        <dbReference type="Proteomes" id="UP000429523"/>
    </source>
</evidence>
<dbReference type="EMBL" id="QXGF01000029">
    <property type="protein sequence ID" value="KAE8949156.1"/>
    <property type="molecule type" value="Genomic_DNA"/>
</dbReference>
<dbReference type="EMBL" id="QXGC01000313">
    <property type="protein sequence ID" value="KAE9240896.1"/>
    <property type="molecule type" value="Genomic_DNA"/>
</dbReference>
<feature type="compositionally biased region" description="Polar residues" evidence="1">
    <location>
        <begin position="132"/>
        <end position="147"/>
    </location>
</feature>
<dbReference type="EMBL" id="QXGD01000035">
    <property type="protein sequence ID" value="KAE9256939.1"/>
    <property type="molecule type" value="Genomic_DNA"/>
</dbReference>
<dbReference type="Proteomes" id="UP000433483">
    <property type="component" value="Unassembled WGS sequence"/>
</dbReference>
<evidence type="ECO:0000313" key="14">
    <source>
        <dbReference type="Proteomes" id="UP000433483"/>
    </source>
</evidence>
<evidence type="ECO:0000313" key="15">
    <source>
        <dbReference type="Proteomes" id="UP000437068"/>
    </source>
</evidence>
<protein>
    <recommendedName>
        <fullName evidence="2">PX domain-containing protein</fullName>
    </recommendedName>
</protein>
<dbReference type="GO" id="GO:0035091">
    <property type="term" value="F:phosphatidylinositol binding"/>
    <property type="evidence" value="ECO:0007669"/>
    <property type="project" value="InterPro"/>
</dbReference>
<evidence type="ECO:0000313" key="17">
    <source>
        <dbReference type="Proteomes" id="UP000440732"/>
    </source>
</evidence>
<dbReference type="EMBL" id="QXGA01000022">
    <property type="protein sequence ID" value="KAE9155077.1"/>
    <property type="molecule type" value="Genomic_DNA"/>
</dbReference>
<dbReference type="EMBL" id="QXFX01000601">
    <property type="protein sequence ID" value="KAE9109888.1"/>
    <property type="molecule type" value="Genomic_DNA"/>
</dbReference>
<dbReference type="Proteomes" id="UP000437068">
    <property type="component" value="Unassembled WGS sequence"/>
</dbReference>
<dbReference type="InterPro" id="IPR036871">
    <property type="entry name" value="PX_dom_sf"/>
</dbReference>
<organism evidence="3 13">
    <name type="scientific">Phytophthora fragariae</name>
    <dbReference type="NCBI Taxonomy" id="53985"/>
    <lineage>
        <taxon>Eukaryota</taxon>
        <taxon>Sar</taxon>
        <taxon>Stramenopiles</taxon>
        <taxon>Oomycota</taxon>
        <taxon>Peronosporomycetes</taxon>
        <taxon>Peronosporales</taxon>
        <taxon>Peronosporaceae</taxon>
        <taxon>Phytophthora</taxon>
    </lineage>
</organism>
<comment type="caution">
    <text evidence="3">The sequence shown here is derived from an EMBL/GenBank/DDBJ whole genome shotgun (WGS) entry which is preliminary data.</text>
</comment>
<dbReference type="Proteomes" id="UP000440367">
    <property type="component" value="Unassembled WGS sequence"/>
</dbReference>
<dbReference type="SUPFAM" id="SSF64268">
    <property type="entry name" value="PX domain"/>
    <property type="match status" value="1"/>
</dbReference>
<evidence type="ECO:0000313" key="9">
    <source>
        <dbReference type="EMBL" id="KAE9240896.1"/>
    </source>
</evidence>
<evidence type="ECO:0000313" key="8">
    <source>
        <dbReference type="EMBL" id="KAE9209302.1"/>
    </source>
</evidence>
<evidence type="ECO:0000313" key="6">
    <source>
        <dbReference type="EMBL" id="KAE9130454.1"/>
    </source>
</evidence>
<evidence type="ECO:0000313" key="18">
    <source>
        <dbReference type="Proteomes" id="UP000441208"/>
    </source>
</evidence>
<feature type="region of interest" description="Disordered" evidence="1">
    <location>
        <begin position="124"/>
        <end position="154"/>
    </location>
</feature>
<evidence type="ECO:0000313" key="19">
    <source>
        <dbReference type="Proteomes" id="UP000460718"/>
    </source>
</evidence>
<dbReference type="InterPro" id="IPR001683">
    <property type="entry name" value="PX_dom"/>
</dbReference>
<dbReference type="Gene3D" id="3.30.1520.10">
    <property type="entry name" value="Phox-like domain"/>
    <property type="match status" value="1"/>
</dbReference>
<dbReference type="AlphaFoldDB" id="A0A6A3FXH4"/>
<dbReference type="Proteomes" id="UP000440732">
    <property type="component" value="Unassembled WGS sequence"/>
</dbReference>
<evidence type="ECO:0000313" key="10">
    <source>
        <dbReference type="EMBL" id="KAE9256939.1"/>
    </source>
</evidence>
<name>A0A6A3FXH4_9STRA</name>
<dbReference type="Proteomes" id="UP000476176">
    <property type="component" value="Unassembled WGS sequence"/>
</dbReference>
<dbReference type="Pfam" id="PF00787">
    <property type="entry name" value="PX"/>
    <property type="match status" value="1"/>
</dbReference>
<evidence type="ECO:0000313" key="16">
    <source>
        <dbReference type="Proteomes" id="UP000440367"/>
    </source>
</evidence>